<dbReference type="InterPro" id="IPR008921">
    <property type="entry name" value="DNA_pol3_clamp-load_cplx_C"/>
</dbReference>
<dbReference type="FunFam" id="1.10.8.60:FF:000029">
    <property type="entry name" value="Replication-associated recombination protein A"/>
    <property type="match status" value="1"/>
</dbReference>
<dbReference type="Gene3D" id="3.40.50.300">
    <property type="entry name" value="P-loop containing nucleotide triphosphate hydrolases"/>
    <property type="match status" value="1"/>
</dbReference>
<dbReference type="SMART" id="SM00382">
    <property type="entry name" value="AAA"/>
    <property type="match status" value="1"/>
</dbReference>
<evidence type="ECO:0000256" key="2">
    <source>
        <dbReference type="ARBA" id="ARBA00008959"/>
    </source>
</evidence>
<dbReference type="GO" id="GO:0003677">
    <property type="term" value="F:DNA binding"/>
    <property type="evidence" value="ECO:0007669"/>
    <property type="project" value="InterPro"/>
</dbReference>
<dbReference type="RefSeq" id="WP_146958927.1">
    <property type="nucleotide sequence ID" value="NZ_CP042467.1"/>
</dbReference>
<keyword evidence="6" id="KW-0067">ATP-binding</keyword>
<dbReference type="SUPFAM" id="SSF48019">
    <property type="entry name" value="post-AAA+ oligomerization domain-like"/>
    <property type="match status" value="1"/>
</dbReference>
<evidence type="ECO:0000256" key="3">
    <source>
        <dbReference type="ARBA" id="ARBA00020776"/>
    </source>
</evidence>
<keyword evidence="5" id="KW-0547">Nucleotide-binding</keyword>
<dbReference type="Gene3D" id="1.10.8.60">
    <property type="match status" value="1"/>
</dbReference>
<dbReference type="GO" id="GO:0006261">
    <property type="term" value="P:DNA-templated DNA replication"/>
    <property type="evidence" value="ECO:0007669"/>
    <property type="project" value="TreeGrafter"/>
</dbReference>
<dbReference type="EMBL" id="CP042467">
    <property type="protein sequence ID" value="QED27242.1"/>
    <property type="molecule type" value="Genomic_DNA"/>
</dbReference>
<dbReference type="Gene3D" id="1.20.272.10">
    <property type="match status" value="1"/>
</dbReference>
<dbReference type="GO" id="GO:0005524">
    <property type="term" value="F:ATP binding"/>
    <property type="evidence" value="ECO:0007669"/>
    <property type="project" value="UniProtKB-KW"/>
</dbReference>
<name>A0A5B8XN23_9DELT</name>
<reference evidence="8 9" key="1">
    <citation type="submission" date="2019-08" db="EMBL/GenBank/DDBJ databases">
        <authorList>
            <person name="Liang Q."/>
        </authorList>
    </citation>
    <scope>NUCLEOTIDE SEQUENCE [LARGE SCALE GENOMIC DNA]</scope>
    <source>
        <strain evidence="8 9">V1718</strain>
    </source>
</reference>
<dbReference type="InterPro" id="IPR051314">
    <property type="entry name" value="AAA_ATPase_RarA/MGS1/WRNIP1"/>
</dbReference>
<dbReference type="InterPro" id="IPR003593">
    <property type="entry name" value="AAA+_ATPase"/>
</dbReference>
<feature type="domain" description="AAA+ ATPase" evidence="7">
    <location>
        <begin position="30"/>
        <end position="148"/>
    </location>
</feature>
<evidence type="ECO:0000256" key="1">
    <source>
        <dbReference type="ARBA" id="ARBA00002393"/>
    </source>
</evidence>
<dbReference type="InterPro" id="IPR032423">
    <property type="entry name" value="AAA_assoc_2"/>
</dbReference>
<evidence type="ECO:0000259" key="7">
    <source>
        <dbReference type="SMART" id="SM00382"/>
    </source>
</evidence>
<dbReference type="InterPro" id="IPR003959">
    <property type="entry name" value="ATPase_AAA_core"/>
</dbReference>
<dbReference type="SUPFAM" id="SSF52540">
    <property type="entry name" value="P-loop containing nucleoside triphosphate hydrolases"/>
    <property type="match status" value="1"/>
</dbReference>
<dbReference type="Pfam" id="PF12002">
    <property type="entry name" value="MgsA_C"/>
    <property type="match status" value="1"/>
</dbReference>
<evidence type="ECO:0000256" key="6">
    <source>
        <dbReference type="ARBA" id="ARBA00022840"/>
    </source>
</evidence>
<sequence>MRPRSLAEFVGQGHLLDQGKFLDNAIKSKRLPSIILWGPPGTGKTTLAGLLAREFDAHFVMLSAVLSGVKDIRESVETARRNQQGLFKKPTILFVDEVHRFNKAQQDALLPHVERGDVTLIGATTENPAFEVNSALLSRTRVLVLESLSDEAIKGIVLRALSDAEHGLGALQLRMSDEALEALTHHASGDARSALNTLEVAAQAANPKGTAGHIEITKAHIESAAQRVIVNYDKAGEQHYNIVSAFIKSLRGSDPDAAMHYMVRMLEGGEDPLFILRRMVIFASEDIGNADPAALRVALDATDAFRLMGLPEGVLPMTQAVTYLACAPKSNAVLTAYRDARRDVMQHPNAPLPKHLLNAPTKLHKELGHGRGYKYPHNFEGNYVVENYLPVPLSKAIYYQPSDQGDEAKIRVRLEELRQARSNIAQGED</sequence>
<dbReference type="GO" id="GO:0017116">
    <property type="term" value="F:single-stranded DNA helicase activity"/>
    <property type="evidence" value="ECO:0007669"/>
    <property type="project" value="TreeGrafter"/>
</dbReference>
<comment type="function">
    <text evidence="1">DNA-dependent ATPase that plays important roles in cellular responses to stalled DNA replication processes.</text>
</comment>
<dbReference type="AlphaFoldDB" id="A0A5B8XN23"/>
<dbReference type="KEGG" id="bbae:FRD01_08300"/>
<dbReference type="GO" id="GO:0016887">
    <property type="term" value="F:ATP hydrolysis activity"/>
    <property type="evidence" value="ECO:0007669"/>
    <property type="project" value="InterPro"/>
</dbReference>
<evidence type="ECO:0000313" key="8">
    <source>
        <dbReference type="EMBL" id="QED27242.1"/>
    </source>
</evidence>
<dbReference type="Gene3D" id="1.10.3710.10">
    <property type="entry name" value="DNA polymerase III clamp loader subunits, C-terminal domain"/>
    <property type="match status" value="1"/>
</dbReference>
<evidence type="ECO:0000256" key="4">
    <source>
        <dbReference type="ARBA" id="ARBA00022705"/>
    </source>
</evidence>
<dbReference type="FunFam" id="3.40.50.300:FF:000137">
    <property type="entry name" value="Replication-associated recombination protein A"/>
    <property type="match status" value="1"/>
</dbReference>
<dbReference type="FunFam" id="1.20.272.10:FF:000001">
    <property type="entry name" value="Putative AAA family ATPase"/>
    <property type="match status" value="1"/>
</dbReference>
<keyword evidence="4" id="KW-0235">DNA replication</keyword>
<gene>
    <name evidence="8" type="ORF">FRD01_08300</name>
</gene>
<dbReference type="PANTHER" id="PTHR13779:SF7">
    <property type="entry name" value="ATPASE WRNIP1"/>
    <property type="match status" value="1"/>
</dbReference>
<dbReference type="GO" id="GO:0000731">
    <property type="term" value="P:DNA synthesis involved in DNA repair"/>
    <property type="evidence" value="ECO:0007669"/>
    <property type="project" value="TreeGrafter"/>
</dbReference>
<dbReference type="InterPro" id="IPR021886">
    <property type="entry name" value="MgsA_C"/>
</dbReference>
<dbReference type="CDD" id="cd00009">
    <property type="entry name" value="AAA"/>
    <property type="match status" value="1"/>
</dbReference>
<dbReference type="InterPro" id="IPR027417">
    <property type="entry name" value="P-loop_NTPase"/>
</dbReference>
<evidence type="ECO:0000313" key="9">
    <source>
        <dbReference type="Proteomes" id="UP000321595"/>
    </source>
</evidence>
<dbReference type="GO" id="GO:0008047">
    <property type="term" value="F:enzyme activator activity"/>
    <property type="evidence" value="ECO:0007669"/>
    <property type="project" value="TreeGrafter"/>
</dbReference>
<dbReference type="Pfam" id="PF16193">
    <property type="entry name" value="AAA_assoc_2"/>
    <property type="match status" value="1"/>
</dbReference>
<dbReference type="PANTHER" id="PTHR13779">
    <property type="entry name" value="WERNER HELICASE-INTERACTING PROTEIN 1 FAMILY MEMBER"/>
    <property type="match status" value="1"/>
</dbReference>
<dbReference type="Pfam" id="PF00004">
    <property type="entry name" value="AAA"/>
    <property type="match status" value="1"/>
</dbReference>
<evidence type="ECO:0000256" key="5">
    <source>
        <dbReference type="ARBA" id="ARBA00022741"/>
    </source>
</evidence>
<accession>A0A5B8XN23</accession>
<comment type="similarity">
    <text evidence="2">Belongs to the AAA ATPase family. RarA/MGS1/WRNIP1 subfamily.</text>
</comment>
<keyword evidence="9" id="KW-1185">Reference proteome</keyword>
<protein>
    <recommendedName>
        <fullName evidence="3">Replication-associated recombination protein A</fullName>
    </recommendedName>
</protein>
<dbReference type="Proteomes" id="UP000321595">
    <property type="component" value="Chromosome"/>
</dbReference>
<dbReference type="OrthoDB" id="9778364at2"/>
<organism evidence="8 9">
    <name type="scientific">Microvenator marinus</name>
    <dbReference type="NCBI Taxonomy" id="2600177"/>
    <lineage>
        <taxon>Bacteria</taxon>
        <taxon>Deltaproteobacteria</taxon>
        <taxon>Bradymonadales</taxon>
        <taxon>Microvenatoraceae</taxon>
        <taxon>Microvenator</taxon>
    </lineage>
</organism>
<proteinExistence type="inferred from homology"/>
<dbReference type="CDD" id="cd18139">
    <property type="entry name" value="HLD_clamp_RarA"/>
    <property type="match status" value="1"/>
</dbReference>